<dbReference type="Gene3D" id="1.10.10.60">
    <property type="entry name" value="Homeodomain-like"/>
    <property type="match status" value="2"/>
</dbReference>
<dbReference type="PROSITE" id="PS01124">
    <property type="entry name" value="HTH_ARAC_FAMILY_2"/>
    <property type="match status" value="1"/>
</dbReference>
<dbReference type="InterPro" id="IPR009057">
    <property type="entry name" value="Homeodomain-like_sf"/>
</dbReference>
<sequence>MNTRPQRWSGCLFWSILIADDARAHNWSDGVACPEVNMSINLEIRQYAGPDRHRHDYSQILFPMRGSMLVDVEGRADVVSSNSMAIIPQDRMHNFVPSADCSLMVMDVELTSLPDALVPSVLSDASALTIKIKPWLWRLFNQLGREVEADGRRAPDVAHLALSGLQLLKQEPATAAASRSLAERRVLDAAGALGNDLGQTSVTNMARKAGLGQSQFHALFREAVGQSPRQYQLRKLFDRAVDLLVNTSLPISEIAYDLGYRNASSFNRQFKQRFGLTPSAFRNADADGRSVAD</sequence>
<dbReference type="PRINTS" id="PR00032">
    <property type="entry name" value="HTHARAC"/>
</dbReference>
<evidence type="ECO:0000256" key="2">
    <source>
        <dbReference type="ARBA" id="ARBA00023125"/>
    </source>
</evidence>
<dbReference type="SUPFAM" id="SSF46689">
    <property type="entry name" value="Homeodomain-like"/>
    <property type="match status" value="2"/>
</dbReference>
<keyword evidence="4" id="KW-0804">Transcription</keyword>
<dbReference type="Gene3D" id="2.60.120.10">
    <property type="entry name" value="Jelly Rolls"/>
    <property type="match status" value="1"/>
</dbReference>
<evidence type="ECO:0000259" key="5">
    <source>
        <dbReference type="PROSITE" id="PS01124"/>
    </source>
</evidence>
<keyword evidence="1" id="KW-0805">Transcription regulation</keyword>
<dbReference type="Proteomes" id="UP000001600">
    <property type="component" value="Chromosome 1"/>
</dbReference>
<dbReference type="GO" id="GO:0043565">
    <property type="term" value="F:sequence-specific DNA binding"/>
    <property type="evidence" value="ECO:0007669"/>
    <property type="project" value="InterPro"/>
</dbReference>
<dbReference type="GO" id="GO:0003700">
    <property type="term" value="F:DNA-binding transcription factor activity"/>
    <property type="evidence" value="ECO:0007669"/>
    <property type="project" value="InterPro"/>
</dbReference>
<dbReference type="InterPro" id="IPR011051">
    <property type="entry name" value="RmlC_Cupin_sf"/>
</dbReference>
<dbReference type="STRING" id="311403.Arad_4273"/>
<dbReference type="InterPro" id="IPR018060">
    <property type="entry name" value="HTH_AraC"/>
</dbReference>
<dbReference type="InterPro" id="IPR003313">
    <property type="entry name" value="AraC-bd"/>
</dbReference>
<dbReference type="InterPro" id="IPR050204">
    <property type="entry name" value="AraC_XylS_family_regulators"/>
</dbReference>
<dbReference type="SUPFAM" id="SSF51182">
    <property type="entry name" value="RmlC-like cupins"/>
    <property type="match status" value="1"/>
</dbReference>
<dbReference type="Pfam" id="PF02311">
    <property type="entry name" value="AraC_binding"/>
    <property type="match status" value="1"/>
</dbReference>
<dbReference type="InterPro" id="IPR020449">
    <property type="entry name" value="Tscrpt_reg_AraC-type_HTH"/>
</dbReference>
<dbReference type="EMBL" id="CP000628">
    <property type="protein sequence ID" value="ACM28016.1"/>
    <property type="molecule type" value="Genomic_DNA"/>
</dbReference>
<evidence type="ECO:0000256" key="4">
    <source>
        <dbReference type="ARBA" id="ARBA00023163"/>
    </source>
</evidence>
<dbReference type="KEGG" id="ara:Arad_4273"/>
<evidence type="ECO:0000256" key="1">
    <source>
        <dbReference type="ARBA" id="ARBA00023015"/>
    </source>
</evidence>
<dbReference type="HOGENOM" id="CLU_000445_88_15_5"/>
<dbReference type="SMART" id="SM00342">
    <property type="entry name" value="HTH_ARAC"/>
    <property type="match status" value="1"/>
</dbReference>
<feature type="domain" description="HTH araC/xylS-type" evidence="5">
    <location>
        <begin position="187"/>
        <end position="284"/>
    </location>
</feature>
<keyword evidence="2" id="KW-0238">DNA-binding</keyword>
<dbReference type="eggNOG" id="COG2207">
    <property type="taxonomic scope" value="Bacteria"/>
</dbReference>
<dbReference type="AlphaFoldDB" id="B9JBX0"/>
<reference evidence="6 7" key="1">
    <citation type="journal article" date="2009" name="J. Bacteriol.">
        <title>Genome sequences of three Agrobacterium biovars help elucidate the evolution of multichromosome genomes in bacteria.</title>
        <authorList>
            <person name="Slater S.C."/>
            <person name="Goldman B.S."/>
            <person name="Goodner B."/>
            <person name="Setubal J.C."/>
            <person name="Farrand S.K."/>
            <person name="Nester E.W."/>
            <person name="Burr T.J."/>
            <person name="Banta L."/>
            <person name="Dickerman A.W."/>
            <person name="Paulsen I."/>
            <person name="Otten L."/>
            <person name="Suen G."/>
            <person name="Welch R."/>
            <person name="Almeida N.F."/>
            <person name="Arnold F."/>
            <person name="Burton O.T."/>
            <person name="Du Z."/>
            <person name="Ewing A."/>
            <person name="Godsy E."/>
            <person name="Heisel S."/>
            <person name="Houmiel K.L."/>
            <person name="Jhaveri J."/>
            <person name="Lu J."/>
            <person name="Miller N.M."/>
            <person name="Norton S."/>
            <person name="Chen Q."/>
            <person name="Phoolcharoen W."/>
            <person name="Ohlin V."/>
            <person name="Ondrusek D."/>
            <person name="Pride N."/>
            <person name="Stricklin S.L."/>
            <person name="Sun J."/>
            <person name="Wheeler C."/>
            <person name="Wilson L."/>
            <person name="Zhu H."/>
            <person name="Wood D.W."/>
        </authorList>
    </citation>
    <scope>NUCLEOTIDE SEQUENCE [LARGE SCALE GENOMIC DNA]</scope>
    <source>
        <strain evidence="7">K84 / ATCC BAA-868</strain>
    </source>
</reference>
<protein>
    <submittedName>
        <fullName evidence="6">Transcriptional regulator protein</fullName>
    </submittedName>
</protein>
<dbReference type="Pfam" id="PF12833">
    <property type="entry name" value="HTH_18"/>
    <property type="match status" value="1"/>
</dbReference>
<name>B9JBX0_RHIR8</name>
<proteinExistence type="predicted"/>
<gene>
    <name evidence="6" type="ordered locus">Arad_4273</name>
</gene>
<evidence type="ECO:0000313" key="6">
    <source>
        <dbReference type="EMBL" id="ACM28016.1"/>
    </source>
</evidence>
<organism evidence="6 7">
    <name type="scientific">Rhizobium rhizogenes (strain K84 / ATCC BAA-868)</name>
    <name type="common">Agrobacterium radiobacter</name>
    <dbReference type="NCBI Taxonomy" id="311403"/>
    <lineage>
        <taxon>Bacteria</taxon>
        <taxon>Pseudomonadati</taxon>
        <taxon>Pseudomonadota</taxon>
        <taxon>Alphaproteobacteria</taxon>
        <taxon>Hyphomicrobiales</taxon>
        <taxon>Rhizobiaceae</taxon>
        <taxon>Rhizobium/Agrobacterium group</taxon>
        <taxon>Rhizobium</taxon>
    </lineage>
</organism>
<evidence type="ECO:0000256" key="3">
    <source>
        <dbReference type="ARBA" id="ARBA00023159"/>
    </source>
</evidence>
<dbReference type="PANTHER" id="PTHR46796">
    <property type="entry name" value="HTH-TYPE TRANSCRIPTIONAL ACTIVATOR RHAS-RELATED"/>
    <property type="match status" value="1"/>
</dbReference>
<evidence type="ECO:0000313" key="7">
    <source>
        <dbReference type="Proteomes" id="UP000001600"/>
    </source>
</evidence>
<dbReference type="PANTHER" id="PTHR46796:SF6">
    <property type="entry name" value="ARAC SUBFAMILY"/>
    <property type="match status" value="1"/>
</dbReference>
<accession>B9JBX0</accession>
<keyword evidence="3" id="KW-0010">Activator</keyword>
<dbReference type="InterPro" id="IPR014710">
    <property type="entry name" value="RmlC-like_jellyroll"/>
</dbReference>